<dbReference type="Proteomes" id="UP000268329">
    <property type="component" value="Chromosome"/>
</dbReference>
<sequence>MPSWTDRGARHATGRWIRFQGGFRRPTFDFDPDDGERAHRTTDLFIDQERRPEADHVPEP</sequence>
<keyword evidence="3" id="KW-1185">Reference proteome</keyword>
<reference evidence="2 3" key="1">
    <citation type="submission" date="2018-10" db="EMBL/GenBank/DDBJ databases">
        <title>The genome of Streptomyces dangxiongensis Z022.</title>
        <authorList>
            <person name="Zhang B."/>
        </authorList>
    </citation>
    <scope>NUCLEOTIDE SEQUENCE [LARGE SCALE GENOMIC DNA]</scope>
    <source>
        <strain evidence="2 3">Z022</strain>
    </source>
</reference>
<feature type="region of interest" description="Disordered" evidence="1">
    <location>
        <begin position="27"/>
        <end position="60"/>
    </location>
</feature>
<gene>
    <name evidence="2" type="ORF">D9753_08435</name>
</gene>
<dbReference type="AlphaFoldDB" id="A0A3G2J9H3"/>
<evidence type="ECO:0000313" key="3">
    <source>
        <dbReference type="Proteomes" id="UP000268329"/>
    </source>
</evidence>
<organism evidence="2 3">
    <name type="scientific">Streptomyces dangxiongensis</name>
    <dbReference type="NCBI Taxonomy" id="1442032"/>
    <lineage>
        <taxon>Bacteria</taxon>
        <taxon>Bacillati</taxon>
        <taxon>Actinomycetota</taxon>
        <taxon>Actinomycetes</taxon>
        <taxon>Kitasatosporales</taxon>
        <taxon>Streptomycetaceae</taxon>
        <taxon>Streptomyces</taxon>
    </lineage>
</organism>
<proteinExistence type="predicted"/>
<feature type="compositionally biased region" description="Basic and acidic residues" evidence="1">
    <location>
        <begin position="35"/>
        <end position="60"/>
    </location>
</feature>
<accession>A0A3G2J9H3</accession>
<name>A0A3G2J9H3_9ACTN</name>
<dbReference type="KEGG" id="sdd:D9753_08435"/>
<protein>
    <submittedName>
        <fullName evidence="2">Uncharacterized protein</fullName>
    </submittedName>
</protein>
<evidence type="ECO:0000313" key="2">
    <source>
        <dbReference type="EMBL" id="AYN38938.1"/>
    </source>
</evidence>
<evidence type="ECO:0000256" key="1">
    <source>
        <dbReference type="SAM" id="MobiDB-lite"/>
    </source>
</evidence>
<dbReference type="EMBL" id="CP033073">
    <property type="protein sequence ID" value="AYN38938.1"/>
    <property type="molecule type" value="Genomic_DNA"/>
</dbReference>